<dbReference type="GO" id="GO:0000793">
    <property type="term" value="C:condensed chromosome"/>
    <property type="evidence" value="ECO:0007669"/>
    <property type="project" value="TreeGrafter"/>
</dbReference>
<keyword evidence="2" id="KW-0489">Methyltransferase</keyword>
<dbReference type="EMBL" id="BGZK01001828">
    <property type="protein sequence ID" value="GBP86984.1"/>
    <property type="molecule type" value="Genomic_DNA"/>
</dbReference>
<dbReference type="STRING" id="151549.A0A4C1ZIP3"/>
<dbReference type="GO" id="GO:0046975">
    <property type="term" value="F:histone H3K36 methyltransferase activity"/>
    <property type="evidence" value="ECO:0007669"/>
    <property type="project" value="TreeGrafter"/>
</dbReference>
<evidence type="ECO:0000313" key="2">
    <source>
        <dbReference type="EMBL" id="GBP86984.1"/>
    </source>
</evidence>
<keyword evidence="3" id="KW-1185">Reference proteome</keyword>
<dbReference type="GO" id="GO:0015074">
    <property type="term" value="P:DNA integration"/>
    <property type="evidence" value="ECO:0007669"/>
    <property type="project" value="TreeGrafter"/>
</dbReference>
<gene>
    <name evidence="2" type="primary">SETMAR</name>
    <name evidence="2" type="ORF">EVAR_67747_1</name>
</gene>
<dbReference type="PANTHER" id="PTHR46060:SF2">
    <property type="entry name" value="HISTONE-LYSINE N-METHYLTRANSFERASE SETMAR"/>
    <property type="match status" value="1"/>
</dbReference>
<name>A0A4C1ZIP3_EUMVA</name>
<dbReference type="GO" id="GO:0003690">
    <property type="term" value="F:double-stranded DNA binding"/>
    <property type="evidence" value="ECO:0007669"/>
    <property type="project" value="TreeGrafter"/>
</dbReference>
<dbReference type="AlphaFoldDB" id="A0A4C1ZIP3"/>
<feature type="region of interest" description="Disordered" evidence="1">
    <location>
        <begin position="93"/>
        <end position="114"/>
    </location>
</feature>
<dbReference type="GO" id="GO:0003697">
    <property type="term" value="F:single-stranded DNA binding"/>
    <property type="evidence" value="ECO:0007669"/>
    <property type="project" value="TreeGrafter"/>
</dbReference>
<dbReference type="Proteomes" id="UP000299102">
    <property type="component" value="Unassembled WGS sequence"/>
</dbReference>
<dbReference type="GO" id="GO:0044774">
    <property type="term" value="P:mitotic DNA integrity checkpoint signaling"/>
    <property type="evidence" value="ECO:0007669"/>
    <property type="project" value="TreeGrafter"/>
</dbReference>
<sequence>MRLKQDVEKKRPELINRKDLVFHHDNARPHTSLTTQQILREFGWKVLMHPLYSLDLASSDFHLIRSLQNSLSSVRLTSREEAHRSIIRAIAHARPAGGGRRPTGINRSPPNNRLSRRKIYGAVGQRADPPAPINLSTK</sequence>
<dbReference type="GO" id="GO:0035861">
    <property type="term" value="C:site of double-strand break"/>
    <property type="evidence" value="ECO:0007669"/>
    <property type="project" value="TreeGrafter"/>
</dbReference>
<reference evidence="2 3" key="1">
    <citation type="journal article" date="2019" name="Commun. Biol.">
        <title>The bagworm genome reveals a unique fibroin gene that provides high tensile strength.</title>
        <authorList>
            <person name="Kono N."/>
            <person name="Nakamura H."/>
            <person name="Ohtoshi R."/>
            <person name="Tomita M."/>
            <person name="Numata K."/>
            <person name="Arakawa K."/>
        </authorList>
    </citation>
    <scope>NUCLEOTIDE SEQUENCE [LARGE SCALE GENOMIC DNA]</scope>
</reference>
<dbReference type="GO" id="GO:0000729">
    <property type="term" value="P:DNA double-strand break processing"/>
    <property type="evidence" value="ECO:0007669"/>
    <property type="project" value="TreeGrafter"/>
</dbReference>
<evidence type="ECO:0000256" key="1">
    <source>
        <dbReference type="SAM" id="MobiDB-lite"/>
    </source>
</evidence>
<proteinExistence type="predicted"/>
<comment type="caution">
    <text evidence="2">The sequence shown here is derived from an EMBL/GenBank/DDBJ whole genome shotgun (WGS) entry which is preliminary data.</text>
</comment>
<dbReference type="GO" id="GO:0006303">
    <property type="term" value="P:double-strand break repair via nonhomologous end joining"/>
    <property type="evidence" value="ECO:0007669"/>
    <property type="project" value="TreeGrafter"/>
</dbReference>
<dbReference type="GO" id="GO:0044547">
    <property type="term" value="F:DNA topoisomerase binding"/>
    <property type="evidence" value="ECO:0007669"/>
    <property type="project" value="TreeGrafter"/>
</dbReference>
<dbReference type="PANTHER" id="PTHR46060">
    <property type="entry name" value="MARINER MOS1 TRANSPOSASE-LIKE PROTEIN"/>
    <property type="match status" value="1"/>
</dbReference>
<organism evidence="2 3">
    <name type="scientific">Eumeta variegata</name>
    <name type="common">Bagworm moth</name>
    <name type="synonym">Eumeta japonica</name>
    <dbReference type="NCBI Taxonomy" id="151549"/>
    <lineage>
        <taxon>Eukaryota</taxon>
        <taxon>Metazoa</taxon>
        <taxon>Ecdysozoa</taxon>
        <taxon>Arthropoda</taxon>
        <taxon>Hexapoda</taxon>
        <taxon>Insecta</taxon>
        <taxon>Pterygota</taxon>
        <taxon>Neoptera</taxon>
        <taxon>Endopterygota</taxon>
        <taxon>Lepidoptera</taxon>
        <taxon>Glossata</taxon>
        <taxon>Ditrysia</taxon>
        <taxon>Tineoidea</taxon>
        <taxon>Psychidae</taxon>
        <taxon>Oiketicinae</taxon>
        <taxon>Eumeta</taxon>
    </lineage>
</organism>
<dbReference type="Gene3D" id="3.30.420.10">
    <property type="entry name" value="Ribonuclease H-like superfamily/Ribonuclease H"/>
    <property type="match status" value="1"/>
</dbReference>
<dbReference type="OrthoDB" id="616263at2759"/>
<dbReference type="InterPro" id="IPR036397">
    <property type="entry name" value="RNaseH_sf"/>
</dbReference>
<dbReference type="GO" id="GO:0005634">
    <property type="term" value="C:nucleus"/>
    <property type="evidence" value="ECO:0007669"/>
    <property type="project" value="TreeGrafter"/>
</dbReference>
<evidence type="ECO:0000313" key="3">
    <source>
        <dbReference type="Proteomes" id="UP000299102"/>
    </source>
</evidence>
<protein>
    <submittedName>
        <fullName evidence="2">Histone-lysine N-methyltransferase SETMAR</fullName>
    </submittedName>
</protein>
<keyword evidence="2" id="KW-0808">Transferase</keyword>
<dbReference type="GO" id="GO:0000014">
    <property type="term" value="F:single-stranded DNA endodeoxyribonuclease activity"/>
    <property type="evidence" value="ECO:0007669"/>
    <property type="project" value="TreeGrafter"/>
</dbReference>
<dbReference type="InterPro" id="IPR052709">
    <property type="entry name" value="Transposase-MT_Hybrid"/>
</dbReference>
<feature type="compositionally biased region" description="Low complexity" evidence="1">
    <location>
        <begin position="102"/>
        <end position="113"/>
    </location>
</feature>
<dbReference type="GO" id="GO:0042800">
    <property type="term" value="F:histone H3K4 methyltransferase activity"/>
    <property type="evidence" value="ECO:0007669"/>
    <property type="project" value="TreeGrafter"/>
</dbReference>
<accession>A0A4C1ZIP3</accession>
<dbReference type="GO" id="GO:0031297">
    <property type="term" value="P:replication fork processing"/>
    <property type="evidence" value="ECO:0007669"/>
    <property type="project" value="TreeGrafter"/>
</dbReference>
<dbReference type="GO" id="GO:0032259">
    <property type="term" value="P:methylation"/>
    <property type="evidence" value="ECO:0007669"/>
    <property type="project" value="UniProtKB-KW"/>
</dbReference>